<organism evidence="2 3">
    <name type="scientific">Pararobbsia silviterrae</name>
    <dbReference type="NCBI Taxonomy" id="1792498"/>
    <lineage>
        <taxon>Bacteria</taxon>
        <taxon>Pseudomonadati</taxon>
        <taxon>Pseudomonadota</taxon>
        <taxon>Betaproteobacteria</taxon>
        <taxon>Burkholderiales</taxon>
        <taxon>Burkholderiaceae</taxon>
        <taxon>Pararobbsia</taxon>
    </lineage>
</organism>
<gene>
    <name evidence="2" type="ORF">D7S86_08115</name>
</gene>
<dbReference type="PROSITE" id="PS51688">
    <property type="entry name" value="ICA"/>
    <property type="match status" value="1"/>
</dbReference>
<dbReference type="RefSeq" id="WP_121085302.1">
    <property type="nucleotide sequence ID" value="NZ_RBZU01000003.1"/>
</dbReference>
<evidence type="ECO:0000259" key="1">
    <source>
        <dbReference type="PROSITE" id="PS51688"/>
    </source>
</evidence>
<comment type="caution">
    <text evidence="2">The sequence shown here is derived from an EMBL/GenBank/DDBJ whole genome shotgun (WGS) entry which is preliminary data.</text>
</comment>
<feature type="domain" description="Peptidase S74" evidence="1">
    <location>
        <begin position="216"/>
        <end position="305"/>
    </location>
</feature>
<accession>A0A494Y0R8</accession>
<dbReference type="Proteomes" id="UP000270342">
    <property type="component" value="Unassembled WGS sequence"/>
</dbReference>
<dbReference type="Pfam" id="PF13884">
    <property type="entry name" value="Peptidase_S74"/>
    <property type="match status" value="1"/>
</dbReference>
<dbReference type="InterPro" id="IPR030392">
    <property type="entry name" value="S74_ICA"/>
</dbReference>
<evidence type="ECO:0000313" key="2">
    <source>
        <dbReference type="EMBL" id="RKP56354.1"/>
    </source>
</evidence>
<reference evidence="2 3" key="1">
    <citation type="submission" date="2018-10" db="EMBL/GenBank/DDBJ databases">
        <title>Robbsia sp. DHC34, isolated from soil.</title>
        <authorList>
            <person name="Gao Z.-H."/>
            <person name="Qiu L.-H."/>
        </authorList>
    </citation>
    <scope>NUCLEOTIDE SEQUENCE [LARGE SCALE GENOMIC DNA]</scope>
    <source>
        <strain evidence="2 3">DHC34</strain>
    </source>
</reference>
<name>A0A494Y0R8_9BURK</name>
<protein>
    <submittedName>
        <fullName evidence="2">Tail fiber domain-containing protein</fullName>
    </submittedName>
</protein>
<dbReference type="EMBL" id="RBZU01000003">
    <property type="protein sequence ID" value="RKP56354.1"/>
    <property type="molecule type" value="Genomic_DNA"/>
</dbReference>
<dbReference type="AlphaFoldDB" id="A0A494Y0R8"/>
<keyword evidence="3" id="KW-1185">Reference proteome</keyword>
<dbReference type="OrthoDB" id="9101869at2"/>
<sequence length="306" mass="32623">MALWQWSTTPADNATAGAIDWAEGQPPSTVNDSARQMMADVAAWYAGPEWLNYGLTPTYISTTQFSVAGNQTALYTVGRRVRTFNSGGTVYGTISASVFTSVTTVTIVPDNSGSLDSGLSEVDVGMLNPAYASLSSLPGLTLNEPANGNSTLTVNAPNSTNGAGIEMIGNGTTTPNKYLRVWNGKFYIWNSTNTTALCSIDETGNFIAIGDITALSDERLKKDWESLPPDFVQRLANVKSGTYTRIDTGIRQVGVSAQSLLPVLQEAIHADDDERLSVAYGQAALAACVELAKEVIRLRALVEPVK</sequence>
<proteinExistence type="predicted"/>
<evidence type="ECO:0000313" key="3">
    <source>
        <dbReference type="Proteomes" id="UP000270342"/>
    </source>
</evidence>